<accession>A0A9P7RLQ2</accession>
<reference evidence="2" key="1">
    <citation type="journal article" date="2021" name="Genome Biol. Evol.">
        <title>The assembled and annotated genome of the fairy-ring fungus Marasmius oreades.</title>
        <authorList>
            <person name="Hiltunen M."/>
            <person name="Ament-Velasquez S.L."/>
            <person name="Johannesson H."/>
        </authorList>
    </citation>
    <scope>NUCLEOTIDE SEQUENCE</scope>
    <source>
        <strain evidence="2">03SP1</strain>
    </source>
</reference>
<organism evidence="2 3">
    <name type="scientific">Marasmius oreades</name>
    <name type="common">fairy-ring Marasmius</name>
    <dbReference type="NCBI Taxonomy" id="181124"/>
    <lineage>
        <taxon>Eukaryota</taxon>
        <taxon>Fungi</taxon>
        <taxon>Dikarya</taxon>
        <taxon>Basidiomycota</taxon>
        <taxon>Agaricomycotina</taxon>
        <taxon>Agaricomycetes</taxon>
        <taxon>Agaricomycetidae</taxon>
        <taxon>Agaricales</taxon>
        <taxon>Marasmiineae</taxon>
        <taxon>Marasmiaceae</taxon>
        <taxon>Marasmius</taxon>
    </lineage>
</organism>
<dbReference type="GeneID" id="66072170"/>
<evidence type="ECO:0000313" key="2">
    <source>
        <dbReference type="EMBL" id="KAG7085536.1"/>
    </source>
</evidence>
<evidence type="ECO:0000256" key="1">
    <source>
        <dbReference type="SAM" id="MobiDB-lite"/>
    </source>
</evidence>
<feature type="region of interest" description="Disordered" evidence="1">
    <location>
        <begin position="1"/>
        <end position="133"/>
    </location>
</feature>
<feature type="compositionally biased region" description="Polar residues" evidence="1">
    <location>
        <begin position="24"/>
        <end position="44"/>
    </location>
</feature>
<name>A0A9P7RLQ2_9AGAR</name>
<feature type="compositionally biased region" description="Polar residues" evidence="1">
    <location>
        <begin position="1"/>
        <end position="10"/>
    </location>
</feature>
<dbReference type="Proteomes" id="UP001049176">
    <property type="component" value="Chromosome 11"/>
</dbReference>
<protein>
    <submittedName>
        <fullName evidence="2">Uncharacterized protein</fullName>
    </submittedName>
</protein>
<keyword evidence="3" id="KW-1185">Reference proteome</keyword>
<dbReference type="KEGG" id="more:E1B28_003094"/>
<dbReference type="EMBL" id="CM032191">
    <property type="protein sequence ID" value="KAG7085536.1"/>
    <property type="molecule type" value="Genomic_DNA"/>
</dbReference>
<dbReference type="RefSeq" id="XP_043002007.1">
    <property type="nucleotide sequence ID" value="XM_043160052.1"/>
</dbReference>
<gene>
    <name evidence="2" type="ORF">E1B28_003094</name>
</gene>
<feature type="compositionally biased region" description="Polar residues" evidence="1">
    <location>
        <begin position="52"/>
        <end position="86"/>
    </location>
</feature>
<feature type="compositionally biased region" description="Polar residues" evidence="1">
    <location>
        <begin position="96"/>
        <end position="108"/>
    </location>
</feature>
<evidence type="ECO:0000313" key="3">
    <source>
        <dbReference type="Proteomes" id="UP001049176"/>
    </source>
</evidence>
<dbReference type="AlphaFoldDB" id="A0A9P7RLQ2"/>
<proteinExistence type="predicted"/>
<comment type="caution">
    <text evidence="2">The sequence shown here is derived from an EMBL/GenBank/DDBJ whole genome shotgun (WGS) entry which is preliminary data.</text>
</comment>
<sequence length="133" mass="14576">MQNNPTTQNIFLEGATTRSEYDNSDTSSNGNVPSDYYQHTSQQDNDMEGDTFPSNLTNDGSTPTATQHMVSTDMISNAPSTGLSHQLSHHAHVNPSIPNRVTATNPDNGPSKRPRNTVTLETHHVYDNPKTPQ</sequence>